<sequence>MASPGSRRWAYMRIMAGTIFGGDHGFYVMHRIETSNKEGKLEELEKGVEPSWECLVHPLERIIDRLNIIDHIKDVKDSPDLCAAIEDV</sequence>
<name>A0A080YUV5_WHEAT</name>
<evidence type="ECO:0000313" key="2">
    <source>
        <dbReference type="EMBL" id="CDM87202.1"/>
    </source>
</evidence>
<dbReference type="InterPro" id="IPR045666">
    <property type="entry name" value="OpdA_N"/>
</dbReference>
<accession>A0A080YUV5</accession>
<proteinExistence type="predicted"/>
<dbReference type="Gene3D" id="1.10.1370.40">
    <property type="match status" value="1"/>
</dbReference>
<evidence type="ECO:0000259" key="1">
    <source>
        <dbReference type="Pfam" id="PF19310"/>
    </source>
</evidence>
<reference evidence="2" key="1">
    <citation type="journal article" date="2014" name="Science">
        <title>Structural and functional partitioning of bread wheat chromosome 3B.</title>
        <authorList>
            <person name="Choulet F."/>
            <person name="Alberti A."/>
            <person name="Theil S."/>
            <person name="Glover N."/>
            <person name="Barbe V."/>
            <person name="Daron J."/>
            <person name="Pingault L."/>
            <person name="Sourdille P."/>
            <person name="Couloux A."/>
            <person name="Paux E."/>
            <person name="Leroy P."/>
            <person name="Mangenot S."/>
            <person name="Guilhot N."/>
            <person name="Le Gouis J."/>
            <person name="Balfourier F."/>
            <person name="Alaux M."/>
            <person name="Jamilloux V."/>
            <person name="Poulain J."/>
            <person name="Durand C."/>
            <person name="Bellec A."/>
            <person name="Gaspin C."/>
            <person name="Safar J."/>
            <person name="Dolezel J."/>
            <person name="Rogers J."/>
            <person name="Vandepoele K."/>
            <person name="Aury J.M."/>
            <person name="Mayer K."/>
            <person name="Berges H."/>
            <person name="Quesneville H."/>
            <person name="Wincker P."/>
            <person name="Feuillet C."/>
        </authorList>
    </citation>
    <scope>NUCLEOTIDE SEQUENCE</scope>
</reference>
<dbReference type="HOGENOM" id="CLU_2473570_0_0_1"/>
<dbReference type="EMBL" id="HG670306">
    <property type="protein sequence ID" value="CDM87202.1"/>
    <property type="molecule type" value="Genomic_DNA"/>
</dbReference>
<gene>
    <name evidence="2" type="ORF">TRAES_3BF064900030CFD_c1</name>
</gene>
<dbReference type="Pfam" id="PF19310">
    <property type="entry name" value="TOP_N"/>
    <property type="match status" value="1"/>
</dbReference>
<organism evidence="2">
    <name type="scientific">Triticum aestivum</name>
    <name type="common">Wheat</name>
    <dbReference type="NCBI Taxonomy" id="4565"/>
    <lineage>
        <taxon>Eukaryota</taxon>
        <taxon>Viridiplantae</taxon>
        <taxon>Streptophyta</taxon>
        <taxon>Embryophyta</taxon>
        <taxon>Tracheophyta</taxon>
        <taxon>Spermatophyta</taxon>
        <taxon>Magnoliopsida</taxon>
        <taxon>Liliopsida</taxon>
        <taxon>Poales</taxon>
        <taxon>Poaceae</taxon>
        <taxon>BOP clade</taxon>
        <taxon>Pooideae</taxon>
        <taxon>Triticodae</taxon>
        <taxon>Triticeae</taxon>
        <taxon>Triticinae</taxon>
        <taxon>Triticum</taxon>
    </lineage>
</organism>
<protein>
    <recommendedName>
        <fullName evidence="1">Oligopeptidase A N-terminal domain-containing protein</fullName>
    </recommendedName>
</protein>
<dbReference type="AlphaFoldDB" id="A0A080YUV5"/>
<feature type="domain" description="Oligopeptidase A N-terminal" evidence="1">
    <location>
        <begin position="37"/>
        <end position="88"/>
    </location>
</feature>